<evidence type="ECO:0000259" key="1">
    <source>
        <dbReference type="Pfam" id="PF12937"/>
    </source>
</evidence>
<dbReference type="EMBL" id="KV722350">
    <property type="protein sequence ID" value="OCH93820.1"/>
    <property type="molecule type" value="Genomic_DNA"/>
</dbReference>
<feature type="non-terminal residue" evidence="2">
    <location>
        <position position="1"/>
    </location>
</feature>
<gene>
    <name evidence="2" type="ORF">OBBRIDRAFT_710529</name>
</gene>
<protein>
    <recommendedName>
        <fullName evidence="1">F-box domain-containing protein</fullName>
    </recommendedName>
</protein>
<dbReference type="OrthoDB" id="2804262at2759"/>
<evidence type="ECO:0000313" key="2">
    <source>
        <dbReference type="EMBL" id="OCH93820.1"/>
    </source>
</evidence>
<feature type="domain" description="F-box" evidence="1">
    <location>
        <begin position="15"/>
        <end position="85"/>
    </location>
</feature>
<sequence length="106" mass="12480">IIDLKTRWNTFSPVSRLPTELLAKIFILRARDTTDRDLDALYRKKYGLALAGAEKRYTWIRVAQVCRHWRAVALNCPRLWNHIYVTSPKWMETLLPRTLEAPLSVE</sequence>
<dbReference type="InterPro" id="IPR001810">
    <property type="entry name" value="F-box_dom"/>
</dbReference>
<reference evidence="2 3" key="1">
    <citation type="submission" date="2016-07" db="EMBL/GenBank/DDBJ databases">
        <title>Draft genome of the white-rot fungus Obba rivulosa 3A-2.</title>
        <authorList>
            <consortium name="DOE Joint Genome Institute"/>
            <person name="Miettinen O."/>
            <person name="Riley R."/>
            <person name="Acob R."/>
            <person name="Barry K."/>
            <person name="Cullen D."/>
            <person name="De Vries R."/>
            <person name="Hainaut M."/>
            <person name="Hatakka A."/>
            <person name="Henrissat B."/>
            <person name="Hilden K."/>
            <person name="Kuo R."/>
            <person name="Labutti K."/>
            <person name="Lipzen A."/>
            <person name="Makela M.R."/>
            <person name="Sandor L."/>
            <person name="Spatafora J.W."/>
            <person name="Grigoriev I.V."/>
            <person name="Hibbett D.S."/>
        </authorList>
    </citation>
    <scope>NUCLEOTIDE SEQUENCE [LARGE SCALE GENOMIC DNA]</scope>
    <source>
        <strain evidence="2 3">3A-2</strain>
    </source>
</reference>
<dbReference type="InterPro" id="IPR036047">
    <property type="entry name" value="F-box-like_dom_sf"/>
</dbReference>
<keyword evidence="3" id="KW-1185">Reference proteome</keyword>
<dbReference type="Pfam" id="PF12937">
    <property type="entry name" value="F-box-like"/>
    <property type="match status" value="1"/>
</dbReference>
<dbReference type="SUPFAM" id="SSF81383">
    <property type="entry name" value="F-box domain"/>
    <property type="match status" value="1"/>
</dbReference>
<feature type="non-terminal residue" evidence="2">
    <location>
        <position position="106"/>
    </location>
</feature>
<proteinExistence type="predicted"/>
<dbReference type="Gene3D" id="1.20.1280.50">
    <property type="match status" value="1"/>
</dbReference>
<evidence type="ECO:0000313" key="3">
    <source>
        <dbReference type="Proteomes" id="UP000250043"/>
    </source>
</evidence>
<dbReference type="Proteomes" id="UP000250043">
    <property type="component" value="Unassembled WGS sequence"/>
</dbReference>
<name>A0A8E2DQB2_9APHY</name>
<accession>A0A8E2DQB2</accession>
<organism evidence="2 3">
    <name type="scientific">Obba rivulosa</name>
    <dbReference type="NCBI Taxonomy" id="1052685"/>
    <lineage>
        <taxon>Eukaryota</taxon>
        <taxon>Fungi</taxon>
        <taxon>Dikarya</taxon>
        <taxon>Basidiomycota</taxon>
        <taxon>Agaricomycotina</taxon>
        <taxon>Agaricomycetes</taxon>
        <taxon>Polyporales</taxon>
        <taxon>Gelatoporiaceae</taxon>
        <taxon>Obba</taxon>
    </lineage>
</organism>
<dbReference type="AlphaFoldDB" id="A0A8E2DQB2"/>